<reference evidence="1 2" key="1">
    <citation type="journal article" date="2012" name="Genet. Mol. Biol.">
        <title>Analysis of 16S rRNA and mxaF genes revealing insights into Methylobacterium niche-specific plant association.</title>
        <authorList>
            <person name="Dourado M.N."/>
            <person name="Andreote F.D."/>
            <person name="Dini-Andreote F."/>
            <person name="Conti R."/>
            <person name="Araujo J.M."/>
            <person name="Araujo W.L."/>
        </authorList>
    </citation>
    <scope>NUCLEOTIDE SEQUENCE [LARGE SCALE GENOMIC DNA]</scope>
    <source>
        <strain evidence="1 2">SR1.6/6</strain>
    </source>
</reference>
<protein>
    <recommendedName>
        <fullName evidence="3">HNH endonuclease</fullName>
    </recommendedName>
</protein>
<dbReference type="KEGG" id="mmes:MMSR116_06005"/>
<dbReference type="Proteomes" id="UP000012488">
    <property type="component" value="Chromosome"/>
</dbReference>
<sequence length="126" mass="13648">MRIEPRTRLTALQCVALLDAQEGLCPLCEREIVPGEPTRDEHLRALGLAGTNDLGNRAIVHARCADVKTRGPDGDLARIARAKRQRAATFGFTAGRSRRPMSCGKSSPFKRLIGGGVADRVTGERL</sequence>
<name>A0A6B9FFZ9_9HYPH</name>
<organism evidence="1 2">
    <name type="scientific">Methylobacterium mesophilicum SR1.6/6</name>
    <dbReference type="NCBI Taxonomy" id="908290"/>
    <lineage>
        <taxon>Bacteria</taxon>
        <taxon>Pseudomonadati</taxon>
        <taxon>Pseudomonadota</taxon>
        <taxon>Alphaproteobacteria</taxon>
        <taxon>Hyphomicrobiales</taxon>
        <taxon>Methylobacteriaceae</taxon>
        <taxon>Methylobacterium</taxon>
    </lineage>
</organism>
<evidence type="ECO:0008006" key="3">
    <source>
        <dbReference type="Google" id="ProtNLM"/>
    </source>
</evidence>
<evidence type="ECO:0000313" key="1">
    <source>
        <dbReference type="EMBL" id="QGY01507.1"/>
    </source>
</evidence>
<reference evidence="1 2" key="2">
    <citation type="journal article" date="2013" name="Genome Announc.">
        <title>Draft Genome Sequence of Methylobacterium mesophilicum Strain SR1.6/6, Isolated from Citrus sinensis.</title>
        <authorList>
            <person name="Marinho Almeida D."/>
            <person name="Dini-Andreote F."/>
            <person name="Camargo Neves A.A."/>
            <person name="Juca Ramos R.T."/>
            <person name="Andreote F.D."/>
            <person name="Carneiro A.R."/>
            <person name="Oliveira de Souza Lima A."/>
            <person name="Caracciolo Gomes de Sa P.H."/>
            <person name="Ribeiro Barbosa M.S."/>
            <person name="Araujo W.L."/>
            <person name="Silva A."/>
        </authorList>
    </citation>
    <scope>NUCLEOTIDE SEQUENCE [LARGE SCALE GENOMIC DNA]</scope>
    <source>
        <strain evidence="1 2">SR1.6/6</strain>
    </source>
</reference>
<dbReference type="EMBL" id="CP043538">
    <property type="protein sequence ID" value="QGY01507.1"/>
    <property type="molecule type" value="Genomic_DNA"/>
</dbReference>
<proteinExistence type="predicted"/>
<evidence type="ECO:0000313" key="2">
    <source>
        <dbReference type="Proteomes" id="UP000012488"/>
    </source>
</evidence>
<dbReference type="RefSeq" id="WP_010683231.1">
    <property type="nucleotide sequence ID" value="NZ_CP043538.1"/>
</dbReference>
<accession>A0A6B9FFZ9</accession>
<dbReference type="OrthoDB" id="7993590at2"/>
<gene>
    <name evidence="1" type="ORF">MMSR116_06005</name>
</gene>
<dbReference type="AlphaFoldDB" id="A0A6B9FFZ9"/>